<accession>A0ABQ4T0N3</accession>
<feature type="chain" id="PRO_5047440079" description="Glycine zipper domain-containing protein" evidence="2">
    <location>
        <begin position="34"/>
        <end position="118"/>
    </location>
</feature>
<evidence type="ECO:0008006" key="5">
    <source>
        <dbReference type="Google" id="ProtNLM"/>
    </source>
</evidence>
<keyword evidence="1" id="KW-1133">Transmembrane helix</keyword>
<proteinExistence type="predicted"/>
<gene>
    <name evidence="3" type="ORF">AOPFMNJM_3033</name>
</gene>
<evidence type="ECO:0000256" key="2">
    <source>
        <dbReference type="SAM" id="SignalP"/>
    </source>
</evidence>
<evidence type="ECO:0000313" key="4">
    <source>
        <dbReference type="Proteomes" id="UP001055102"/>
    </source>
</evidence>
<reference evidence="3" key="1">
    <citation type="journal article" date="2021" name="Front. Microbiol.">
        <title>Comprehensive Comparative Genomics and Phenotyping of Methylobacterium Species.</title>
        <authorList>
            <person name="Alessa O."/>
            <person name="Ogura Y."/>
            <person name="Fujitani Y."/>
            <person name="Takami H."/>
            <person name="Hayashi T."/>
            <person name="Sahin N."/>
            <person name="Tani A."/>
        </authorList>
    </citation>
    <scope>NUCLEOTIDE SEQUENCE</scope>
    <source>
        <strain evidence="3">LMG 23639</strain>
    </source>
</reference>
<feature type="signal peptide" evidence="2">
    <location>
        <begin position="1"/>
        <end position="33"/>
    </location>
</feature>
<keyword evidence="1" id="KW-0812">Transmembrane</keyword>
<keyword evidence="1" id="KW-0472">Membrane</keyword>
<reference evidence="3" key="2">
    <citation type="submission" date="2021-08" db="EMBL/GenBank/DDBJ databases">
        <authorList>
            <person name="Tani A."/>
            <person name="Ola A."/>
            <person name="Ogura Y."/>
            <person name="Katsura K."/>
            <person name="Hayashi T."/>
        </authorList>
    </citation>
    <scope>NUCLEOTIDE SEQUENCE</scope>
    <source>
        <strain evidence="3">LMG 23639</strain>
    </source>
</reference>
<sequence length="118" mass="12516">MRAIPSFDWARSGLSAAALAAALLSAGGQGAFARDGMNAAIIGGAAAGVVGGLAAGALMNGAQPAPPPPPAYRPRPVYVEEQPVMVVRPRREPICHYERRKVWLDEVEFTYKRVEVCE</sequence>
<feature type="transmembrane region" description="Helical" evidence="1">
    <location>
        <begin position="40"/>
        <end position="59"/>
    </location>
</feature>
<comment type="caution">
    <text evidence="3">The sequence shown here is derived from an EMBL/GenBank/DDBJ whole genome shotgun (WGS) entry which is preliminary data.</text>
</comment>
<protein>
    <recommendedName>
        <fullName evidence="5">Glycine zipper domain-containing protein</fullName>
    </recommendedName>
</protein>
<name>A0ABQ4T0N3_9HYPH</name>
<keyword evidence="2" id="KW-0732">Signal</keyword>
<dbReference type="EMBL" id="BPQR01000051">
    <property type="protein sequence ID" value="GJE07703.1"/>
    <property type="molecule type" value="Genomic_DNA"/>
</dbReference>
<evidence type="ECO:0000313" key="3">
    <source>
        <dbReference type="EMBL" id="GJE07703.1"/>
    </source>
</evidence>
<keyword evidence="4" id="KW-1185">Reference proteome</keyword>
<evidence type="ECO:0000256" key="1">
    <source>
        <dbReference type="SAM" id="Phobius"/>
    </source>
</evidence>
<organism evidence="3 4">
    <name type="scientific">Methylobacterium jeotgali</name>
    <dbReference type="NCBI Taxonomy" id="381630"/>
    <lineage>
        <taxon>Bacteria</taxon>
        <taxon>Pseudomonadati</taxon>
        <taxon>Pseudomonadota</taxon>
        <taxon>Alphaproteobacteria</taxon>
        <taxon>Hyphomicrobiales</taxon>
        <taxon>Methylobacteriaceae</taxon>
        <taxon>Methylobacterium</taxon>
    </lineage>
</organism>
<dbReference type="Proteomes" id="UP001055102">
    <property type="component" value="Unassembled WGS sequence"/>
</dbReference>
<dbReference type="RefSeq" id="WP_238277032.1">
    <property type="nucleotide sequence ID" value="NZ_BPQR01000051.1"/>
</dbReference>